<dbReference type="eggNOG" id="COG0784">
    <property type="taxonomic scope" value="Bacteria"/>
</dbReference>
<evidence type="ECO:0000256" key="1">
    <source>
        <dbReference type="SAM" id="MobiDB-lite"/>
    </source>
</evidence>
<evidence type="ECO:0008006" key="4">
    <source>
        <dbReference type="Google" id="ProtNLM"/>
    </source>
</evidence>
<dbReference type="STRING" id="585531.HMPREF0063_10686"/>
<keyword evidence="3" id="KW-1185">Reference proteome</keyword>
<organism evidence="2 3">
    <name type="scientific">Aeromicrobium marinum DSM 15272</name>
    <dbReference type="NCBI Taxonomy" id="585531"/>
    <lineage>
        <taxon>Bacteria</taxon>
        <taxon>Bacillati</taxon>
        <taxon>Actinomycetota</taxon>
        <taxon>Actinomycetes</taxon>
        <taxon>Propionibacteriales</taxon>
        <taxon>Nocardioidaceae</taxon>
        <taxon>Aeromicrobium</taxon>
    </lineage>
</organism>
<gene>
    <name evidence="2" type="ORF">HMPREF0063_10686</name>
</gene>
<evidence type="ECO:0000313" key="3">
    <source>
        <dbReference type="Proteomes" id="UP000003111"/>
    </source>
</evidence>
<dbReference type="AlphaFoldDB" id="E2S9P6"/>
<dbReference type="Gene3D" id="3.40.50.150">
    <property type="entry name" value="Vaccinia Virus protein VP39"/>
    <property type="match status" value="1"/>
</dbReference>
<dbReference type="SUPFAM" id="SSF53335">
    <property type="entry name" value="S-adenosyl-L-methionine-dependent methyltransferases"/>
    <property type="match status" value="1"/>
</dbReference>
<dbReference type="NCBIfam" id="NF037959">
    <property type="entry name" value="MFS_SpdSyn"/>
    <property type="match status" value="1"/>
</dbReference>
<dbReference type="HOGENOM" id="CLU_068637_2_0_11"/>
<dbReference type="OrthoDB" id="8221452at2"/>
<accession>E2S9P6</accession>
<dbReference type="RefSeq" id="WP_007077708.1">
    <property type="nucleotide sequence ID" value="NZ_CM001024.1"/>
</dbReference>
<dbReference type="EMBL" id="ACLF03000003">
    <property type="protein sequence ID" value="EFQ83970.1"/>
    <property type="molecule type" value="Genomic_DNA"/>
</dbReference>
<feature type="region of interest" description="Disordered" evidence="1">
    <location>
        <begin position="242"/>
        <end position="268"/>
    </location>
</feature>
<evidence type="ECO:0000313" key="2">
    <source>
        <dbReference type="EMBL" id="EFQ83970.1"/>
    </source>
</evidence>
<proteinExistence type="predicted"/>
<name>E2S9P6_9ACTN</name>
<protein>
    <recommendedName>
        <fullName evidence="4">Spermidine synthase</fullName>
    </recommendedName>
</protein>
<comment type="caution">
    <text evidence="2">The sequence shown here is derived from an EMBL/GenBank/DDBJ whole genome shotgun (WGS) entry which is preliminary data.</text>
</comment>
<dbReference type="InterPro" id="IPR029063">
    <property type="entry name" value="SAM-dependent_MTases_sf"/>
</dbReference>
<sequence>MRGVELVPDRARPGGWTLRVDGTEQSYVVLDDPLHLEFEYVRRMADVLDVIETPDRLRVVHVGGAAMTLPRYVAATRPGTAQVVLEPDEELTDLVRARLPLPDRSGIKVRPVGGRAGIAAMRDDWADVVVLDAFDGAQVPAELVTREFLADVARVLVGGGLVLLNLADRAPFPWLRRVLAGVGEEFGTVVASGEPATLKGRRSGNVLLVASTAAVPWRDLARRAAGAPLPYRVLDPRETRDRFGGGTAFSDADTAPSPAPPGGAAHFG</sequence>
<dbReference type="Proteomes" id="UP000003111">
    <property type="component" value="Unassembled WGS sequence"/>
</dbReference>
<reference evidence="2" key="1">
    <citation type="submission" date="2010-08" db="EMBL/GenBank/DDBJ databases">
        <authorList>
            <person name="Muzny D."/>
            <person name="Qin X."/>
            <person name="Buhay C."/>
            <person name="Dugan-Rocha S."/>
            <person name="Ding Y."/>
            <person name="Chen G."/>
            <person name="Hawes A."/>
            <person name="Holder M."/>
            <person name="Jhangiani S."/>
            <person name="Johnson A."/>
            <person name="Khan Z."/>
            <person name="Li Z."/>
            <person name="Liu W."/>
            <person name="Liu X."/>
            <person name="Perez L."/>
            <person name="Shen H."/>
            <person name="Wang Q."/>
            <person name="Watt J."/>
            <person name="Xi L."/>
            <person name="Xin Y."/>
            <person name="Zhou J."/>
            <person name="Deng J."/>
            <person name="Jiang H."/>
            <person name="Liu Y."/>
            <person name="Qu J."/>
            <person name="Song X.-Z."/>
            <person name="Zhang L."/>
            <person name="Villasana D."/>
            <person name="Johnson A."/>
            <person name="Liu J."/>
            <person name="Liyanage D."/>
            <person name="Lorensuhewa L."/>
            <person name="Robinson T."/>
            <person name="Song A."/>
            <person name="Song B.-B."/>
            <person name="Dinh H."/>
            <person name="Thornton R."/>
            <person name="Coyle M."/>
            <person name="Francisco L."/>
            <person name="Jackson L."/>
            <person name="Javaid M."/>
            <person name="Korchina V."/>
            <person name="Kovar C."/>
            <person name="Mata R."/>
            <person name="Mathew T."/>
            <person name="Ngo R."/>
            <person name="Nguyen L."/>
            <person name="Nguyen N."/>
            <person name="Okwuonu G."/>
            <person name="Ongeri F."/>
            <person name="Pham C."/>
            <person name="Simmons D."/>
            <person name="Wilczek-Boney K."/>
            <person name="Hale W."/>
            <person name="Jakkamsetti A."/>
            <person name="Pham P."/>
            <person name="Ruth R."/>
            <person name="San Lucas F."/>
            <person name="Warren J."/>
            <person name="Zhang J."/>
            <person name="Zhao Z."/>
            <person name="Zhou C."/>
            <person name="Zhu D."/>
            <person name="Lee S."/>
            <person name="Bess C."/>
            <person name="Blankenburg K."/>
            <person name="Forbes L."/>
            <person name="Fu Q."/>
            <person name="Gubbala S."/>
            <person name="Hirani K."/>
            <person name="Jayaseelan J.C."/>
            <person name="Lara F."/>
            <person name="Munidasa M."/>
            <person name="Palculict T."/>
            <person name="Patil S."/>
            <person name="Pu L.-L."/>
            <person name="Saada N."/>
            <person name="Tang L."/>
            <person name="Weissenberger G."/>
            <person name="Zhu Y."/>
            <person name="Hemphill L."/>
            <person name="Shang Y."/>
            <person name="Youmans B."/>
            <person name="Ayvaz T."/>
            <person name="Ross M."/>
            <person name="Santibanez J."/>
            <person name="Aqrawi P."/>
            <person name="Gross S."/>
            <person name="Joshi V."/>
            <person name="Fowler G."/>
            <person name="Nazareth L."/>
            <person name="Reid J."/>
            <person name="Worley K."/>
            <person name="Petrosino J."/>
            <person name="Highlander S."/>
            <person name="Gibbs R."/>
        </authorList>
    </citation>
    <scope>NUCLEOTIDE SEQUENCE [LARGE SCALE GENOMIC DNA]</scope>
    <source>
        <strain evidence="2">DSM 15272</strain>
    </source>
</reference>